<evidence type="ECO:0000313" key="1">
    <source>
        <dbReference type="EMBL" id="GBP56704.1"/>
    </source>
</evidence>
<name>A0A4C1X2Z3_EUMVA</name>
<dbReference type="OrthoDB" id="7349575at2759"/>
<protein>
    <submittedName>
        <fullName evidence="1">Uncharacterized protein</fullName>
    </submittedName>
</protein>
<dbReference type="EMBL" id="BGZK01000699">
    <property type="protein sequence ID" value="GBP56704.1"/>
    <property type="molecule type" value="Genomic_DNA"/>
</dbReference>
<dbReference type="Proteomes" id="UP000299102">
    <property type="component" value="Unassembled WGS sequence"/>
</dbReference>
<evidence type="ECO:0000313" key="2">
    <source>
        <dbReference type="Proteomes" id="UP000299102"/>
    </source>
</evidence>
<comment type="caution">
    <text evidence="1">The sequence shown here is derived from an EMBL/GenBank/DDBJ whole genome shotgun (WGS) entry which is preliminary data.</text>
</comment>
<accession>A0A4C1X2Z3</accession>
<reference evidence="1 2" key="1">
    <citation type="journal article" date="2019" name="Commun. Biol.">
        <title>The bagworm genome reveals a unique fibroin gene that provides high tensile strength.</title>
        <authorList>
            <person name="Kono N."/>
            <person name="Nakamura H."/>
            <person name="Ohtoshi R."/>
            <person name="Tomita M."/>
            <person name="Numata K."/>
            <person name="Arakawa K."/>
        </authorList>
    </citation>
    <scope>NUCLEOTIDE SEQUENCE [LARGE SCALE GENOMIC DNA]</scope>
</reference>
<gene>
    <name evidence="1" type="ORF">EVAR_58153_1</name>
</gene>
<keyword evidence="2" id="KW-1185">Reference proteome</keyword>
<sequence>MAETQHESPSGGDVAHNYAIDSNLSMSAINMSHNASHDVITDMEQNNSVNKLICLCTLIKYFKHCNNYPSGFALCGLADKEPLYLRFQCSVVRSNTFEECQFLTMVEWPMSFTFYWVGEKVDQSEIIFDIRITGMKTLNQFCPTLTDIALDTSEEIWLQDTRKYLPLGGDSFSAKMQPEADPRVGGSWAHDPHELGLCFTILIELESVLTEPRIVSRRLEGWIRP</sequence>
<dbReference type="AlphaFoldDB" id="A0A4C1X2Z3"/>
<proteinExistence type="predicted"/>
<organism evidence="1 2">
    <name type="scientific">Eumeta variegata</name>
    <name type="common">Bagworm moth</name>
    <name type="synonym">Eumeta japonica</name>
    <dbReference type="NCBI Taxonomy" id="151549"/>
    <lineage>
        <taxon>Eukaryota</taxon>
        <taxon>Metazoa</taxon>
        <taxon>Ecdysozoa</taxon>
        <taxon>Arthropoda</taxon>
        <taxon>Hexapoda</taxon>
        <taxon>Insecta</taxon>
        <taxon>Pterygota</taxon>
        <taxon>Neoptera</taxon>
        <taxon>Endopterygota</taxon>
        <taxon>Lepidoptera</taxon>
        <taxon>Glossata</taxon>
        <taxon>Ditrysia</taxon>
        <taxon>Tineoidea</taxon>
        <taxon>Psychidae</taxon>
        <taxon>Oiketicinae</taxon>
        <taxon>Eumeta</taxon>
    </lineage>
</organism>